<dbReference type="Proteomes" id="UP001608902">
    <property type="component" value="Unassembled WGS sequence"/>
</dbReference>
<proteinExistence type="predicted"/>
<accession>A0ABD6EK48</accession>
<name>A0ABD6EK48_9BILA</name>
<gene>
    <name evidence="1" type="ORF">AB6A40_003344</name>
</gene>
<dbReference type="EMBL" id="JBGFUD010001694">
    <property type="protein sequence ID" value="MFH4976635.1"/>
    <property type="molecule type" value="Genomic_DNA"/>
</dbReference>
<comment type="caution">
    <text evidence="1">The sequence shown here is derived from an EMBL/GenBank/DDBJ whole genome shotgun (WGS) entry which is preliminary data.</text>
</comment>
<reference evidence="1 2" key="1">
    <citation type="submission" date="2024-08" db="EMBL/GenBank/DDBJ databases">
        <title>Gnathostoma spinigerum genome.</title>
        <authorList>
            <person name="Gonzalez-Bertolin B."/>
            <person name="Monzon S."/>
            <person name="Zaballos A."/>
            <person name="Jimenez P."/>
            <person name="Dekumyoy P."/>
            <person name="Varona S."/>
            <person name="Cuesta I."/>
            <person name="Sumanam S."/>
            <person name="Adisakwattana P."/>
            <person name="Gasser R.B."/>
            <person name="Hernandez-Gonzalez A."/>
            <person name="Young N.D."/>
            <person name="Perteguer M.J."/>
        </authorList>
    </citation>
    <scope>NUCLEOTIDE SEQUENCE [LARGE SCALE GENOMIC DNA]</scope>
    <source>
        <strain evidence="1">AL3</strain>
        <tissue evidence="1">Liver</tissue>
    </source>
</reference>
<evidence type="ECO:0000313" key="1">
    <source>
        <dbReference type="EMBL" id="MFH4976635.1"/>
    </source>
</evidence>
<evidence type="ECO:0000313" key="2">
    <source>
        <dbReference type="Proteomes" id="UP001608902"/>
    </source>
</evidence>
<keyword evidence="2" id="KW-1185">Reference proteome</keyword>
<organism evidence="1 2">
    <name type="scientific">Gnathostoma spinigerum</name>
    <dbReference type="NCBI Taxonomy" id="75299"/>
    <lineage>
        <taxon>Eukaryota</taxon>
        <taxon>Metazoa</taxon>
        <taxon>Ecdysozoa</taxon>
        <taxon>Nematoda</taxon>
        <taxon>Chromadorea</taxon>
        <taxon>Rhabditida</taxon>
        <taxon>Spirurina</taxon>
        <taxon>Gnathostomatomorpha</taxon>
        <taxon>Gnathostomatoidea</taxon>
        <taxon>Gnathostomatidae</taxon>
        <taxon>Gnathostoma</taxon>
    </lineage>
</organism>
<dbReference type="AlphaFoldDB" id="A0ABD6EK48"/>
<sequence length="72" mass="8336">MMTSDTGFAKHKTTEITNKRLTFIVFVISQFLITRKLTKRYGKIFSTFRVENGKVVGFQTLNVHIESPRNDP</sequence>
<protein>
    <submittedName>
        <fullName evidence="1">Uncharacterized protein</fullName>
    </submittedName>
</protein>